<dbReference type="EMBL" id="KI536978">
    <property type="protein sequence ID" value="ESR37992.1"/>
    <property type="molecule type" value="Genomic_DNA"/>
</dbReference>
<evidence type="ECO:0000259" key="7">
    <source>
        <dbReference type="PROSITE" id="PS50982"/>
    </source>
</evidence>
<dbReference type="InterPro" id="IPR016177">
    <property type="entry name" value="DNA-bd_dom_sf"/>
</dbReference>
<keyword evidence="4" id="KW-0804">Transcription</keyword>
<dbReference type="Gene3D" id="3.30.890.10">
    <property type="entry name" value="Methyl-cpg-binding Protein 2, Chain A"/>
    <property type="match status" value="2"/>
</dbReference>
<dbReference type="Gramene" id="ESR37992">
    <property type="protein sequence ID" value="ESR37992"/>
    <property type="gene ID" value="CICLE_v10028859mg"/>
</dbReference>
<keyword evidence="5" id="KW-0539">Nucleus</keyword>
<evidence type="ECO:0000256" key="5">
    <source>
        <dbReference type="ARBA" id="ARBA00023242"/>
    </source>
</evidence>
<feature type="domain" description="MBD" evidence="7">
    <location>
        <begin position="61"/>
        <end position="136"/>
    </location>
</feature>
<protein>
    <recommendedName>
        <fullName evidence="7">MBD domain-containing protein</fullName>
    </recommendedName>
</protein>
<dbReference type="PANTHER" id="PTHR12396:SF38">
    <property type="entry name" value="METHYL-CPG-BINDING DOMAIN-CONTAINING PROTEIN 7"/>
    <property type="match status" value="1"/>
</dbReference>
<feature type="region of interest" description="Disordered" evidence="6">
    <location>
        <begin position="1"/>
        <end position="49"/>
    </location>
</feature>
<dbReference type="SUPFAM" id="SSF54171">
    <property type="entry name" value="DNA-binding domain"/>
    <property type="match status" value="2"/>
</dbReference>
<proteinExistence type="predicted"/>
<feature type="domain" description="MBD" evidence="7">
    <location>
        <begin position="140"/>
        <end position="215"/>
    </location>
</feature>
<dbReference type="InParanoid" id="V4SBU5"/>
<organism evidence="8 9">
    <name type="scientific">Citrus clementina</name>
    <name type="common">Clementine</name>
    <name type="synonym">Citrus deliciosa x Citrus sinensis</name>
    <dbReference type="NCBI Taxonomy" id="85681"/>
    <lineage>
        <taxon>Eukaryota</taxon>
        <taxon>Viridiplantae</taxon>
        <taxon>Streptophyta</taxon>
        <taxon>Embryophyta</taxon>
        <taxon>Tracheophyta</taxon>
        <taxon>Spermatophyta</taxon>
        <taxon>Magnoliopsida</taxon>
        <taxon>eudicotyledons</taxon>
        <taxon>Gunneridae</taxon>
        <taxon>Pentapetalae</taxon>
        <taxon>rosids</taxon>
        <taxon>malvids</taxon>
        <taxon>Sapindales</taxon>
        <taxon>Rutaceae</taxon>
        <taxon>Aurantioideae</taxon>
        <taxon>Citrus</taxon>
    </lineage>
</organism>
<dbReference type="Proteomes" id="UP000030687">
    <property type="component" value="Unassembled WGS sequence"/>
</dbReference>
<dbReference type="EMBL" id="KI536978">
    <property type="protein sequence ID" value="ESR37993.1"/>
    <property type="molecule type" value="Genomic_DNA"/>
</dbReference>
<dbReference type="STRING" id="85681.V4SBU5"/>
<dbReference type="PROSITE" id="PS50982">
    <property type="entry name" value="MBD"/>
    <property type="match status" value="2"/>
</dbReference>
<evidence type="ECO:0000256" key="1">
    <source>
        <dbReference type="ARBA" id="ARBA00004123"/>
    </source>
</evidence>
<dbReference type="AlphaFoldDB" id="V4SBU5"/>
<dbReference type="PANTHER" id="PTHR12396">
    <property type="entry name" value="METHYL-CPG BINDING PROTEIN, MBD"/>
    <property type="match status" value="1"/>
</dbReference>
<evidence type="ECO:0000313" key="9">
    <source>
        <dbReference type="Proteomes" id="UP000030687"/>
    </source>
</evidence>
<accession>V4SBU5</accession>
<reference evidence="8 9" key="1">
    <citation type="submission" date="2013-10" db="EMBL/GenBank/DDBJ databases">
        <authorList>
            <consortium name="International Citrus Genome Consortium"/>
            <person name="Jenkins J."/>
            <person name="Schmutz J."/>
            <person name="Prochnik S."/>
            <person name="Rokhsar D."/>
            <person name="Gmitter F."/>
            <person name="Ollitrault P."/>
            <person name="Machado M."/>
            <person name="Talon M."/>
            <person name="Wincker P."/>
            <person name="Jaillon O."/>
            <person name="Morgante M."/>
        </authorList>
    </citation>
    <scope>NUCLEOTIDE SEQUENCE</scope>
    <source>
        <strain evidence="9">cv. Clemenules</strain>
    </source>
</reference>
<evidence type="ECO:0000256" key="3">
    <source>
        <dbReference type="ARBA" id="ARBA00023125"/>
    </source>
</evidence>
<keyword evidence="2" id="KW-0805">Transcription regulation</keyword>
<feature type="compositionally biased region" description="Polar residues" evidence="6">
    <location>
        <begin position="1"/>
        <end position="11"/>
    </location>
</feature>
<dbReference type="OrthoDB" id="10072024at2759"/>
<keyword evidence="3" id="KW-0238">DNA-binding</keyword>
<comment type="subcellular location">
    <subcellularLocation>
        <location evidence="1">Nucleus</location>
    </subcellularLocation>
</comment>
<evidence type="ECO:0000256" key="6">
    <source>
        <dbReference type="SAM" id="MobiDB-lite"/>
    </source>
</evidence>
<dbReference type="Pfam" id="PF01429">
    <property type="entry name" value="MBD"/>
    <property type="match status" value="2"/>
</dbReference>
<evidence type="ECO:0000256" key="4">
    <source>
        <dbReference type="ARBA" id="ARBA00023163"/>
    </source>
</evidence>
<name>V4SBU5_CITCL</name>
<dbReference type="GO" id="GO:0005634">
    <property type="term" value="C:nucleus"/>
    <property type="evidence" value="ECO:0007669"/>
    <property type="project" value="UniProtKB-SubCell"/>
</dbReference>
<dbReference type="OMA" id="GWFVDEK"/>
<dbReference type="Gramene" id="ESR37993">
    <property type="protein sequence ID" value="ESR37993"/>
    <property type="gene ID" value="CICLE_v10028859mg"/>
</dbReference>
<dbReference type="GO" id="GO:0003677">
    <property type="term" value="F:DNA binding"/>
    <property type="evidence" value="ECO:0007669"/>
    <property type="project" value="UniProtKB-KW"/>
</dbReference>
<feature type="compositionally biased region" description="Basic residues" evidence="6">
    <location>
        <begin position="22"/>
        <end position="32"/>
    </location>
</feature>
<gene>
    <name evidence="8" type="ORF">CICLE_v10028859mg</name>
</gene>
<dbReference type="eggNOG" id="KOG4161">
    <property type="taxonomic scope" value="Eukaryota"/>
</dbReference>
<sequence length="315" mass="35687">MVSAECSYQNKTKTDRRMSSVQKKKKKKKKKVVASPSNLQIAGGEMQESSREMEWQLVDRNSTFSKSSFKLPRGWSVEERPRTHSPTRPDRIDKYYYEPRTGRQFRSLLSIQKYLTGEEDTVSPKRVKYGNVQNMQIVPCATKSAASFGLPDNWIVQEIPRKNINYAGTIDRYYIEPGTGFRFRSRLAAERYLQEVRKSKSTTNAKEGNLLADLPLRIIVKRQKDAKKIKVTSKEGKPGCHSAHAKNSVCCEKDVLTKGANASTLNIASPPAKVKWVLGGPGGNVWNALMNESVVPDSVKQEWSEIFVFSINQNY</sequence>
<dbReference type="InterPro" id="IPR001739">
    <property type="entry name" value="Methyl_CpG_DNA-bd"/>
</dbReference>
<evidence type="ECO:0000313" key="8">
    <source>
        <dbReference type="EMBL" id="ESR37992.1"/>
    </source>
</evidence>
<evidence type="ECO:0000256" key="2">
    <source>
        <dbReference type="ARBA" id="ARBA00023015"/>
    </source>
</evidence>
<dbReference type="FunCoup" id="V4SBU5">
    <property type="interactions" value="135"/>
</dbReference>
<keyword evidence="9" id="KW-1185">Reference proteome</keyword>